<dbReference type="AlphaFoldDB" id="H1FRK5"/>
<dbReference type="Proteomes" id="UP000006431">
    <property type="component" value="Unassembled WGS sequence"/>
</dbReference>
<dbReference type="RefSeq" id="WP_008340289.1">
    <property type="nucleotide sequence ID" value="NZ_AFRZ01000001.1"/>
</dbReference>
<feature type="transmembrane region" description="Helical" evidence="1">
    <location>
        <begin position="50"/>
        <end position="74"/>
    </location>
</feature>
<feature type="transmembrane region" description="Helical" evidence="1">
    <location>
        <begin position="180"/>
        <end position="208"/>
    </location>
</feature>
<feature type="transmembrane region" description="Helical" evidence="1">
    <location>
        <begin position="138"/>
        <end position="160"/>
    </location>
</feature>
<gene>
    <name evidence="2" type="ORF">SMGD1_0031</name>
</gene>
<keyword evidence="1" id="KW-0472">Membrane</keyword>
<evidence type="ECO:0008006" key="4">
    <source>
        <dbReference type="Google" id="ProtNLM"/>
    </source>
</evidence>
<keyword evidence="1" id="KW-1133">Transmembrane helix</keyword>
<feature type="transmembrane region" description="Helical" evidence="1">
    <location>
        <begin position="220"/>
        <end position="239"/>
    </location>
</feature>
<organism evidence="2 3">
    <name type="scientific">Sulfurimonas gotlandica (strain DSM 19862 / JCM 16533 / GD1)</name>
    <dbReference type="NCBI Taxonomy" id="929558"/>
    <lineage>
        <taxon>Bacteria</taxon>
        <taxon>Pseudomonadati</taxon>
        <taxon>Campylobacterota</taxon>
        <taxon>Epsilonproteobacteria</taxon>
        <taxon>Campylobacterales</taxon>
        <taxon>Sulfurimonadaceae</taxon>
        <taxon>Sulfurimonas</taxon>
    </lineage>
</organism>
<protein>
    <recommendedName>
        <fullName evidence="4">Vitamin K epoxide reductase domain-containing protein</fullName>
    </recommendedName>
</protein>
<dbReference type="EMBL" id="AFRZ01000001">
    <property type="protein sequence ID" value="EHP28558.1"/>
    <property type="molecule type" value="Genomic_DNA"/>
</dbReference>
<dbReference type="OrthoDB" id="9788139at2"/>
<comment type="caution">
    <text evidence="2">The sequence shown here is derived from an EMBL/GenBank/DDBJ whole genome shotgun (WGS) entry which is preliminary data.</text>
</comment>
<dbReference type="STRING" id="929558.SMGD1_0031"/>
<dbReference type="HOGENOM" id="CLU_071530_0_0_7"/>
<evidence type="ECO:0000256" key="1">
    <source>
        <dbReference type="SAM" id="Phobius"/>
    </source>
</evidence>
<feature type="transmembrane region" description="Helical" evidence="1">
    <location>
        <begin position="259"/>
        <end position="282"/>
    </location>
</feature>
<keyword evidence="3" id="KW-1185">Reference proteome</keyword>
<name>H1FRK5_SULGG</name>
<feature type="transmembrane region" description="Helical" evidence="1">
    <location>
        <begin position="294"/>
        <end position="313"/>
    </location>
</feature>
<dbReference type="eggNOG" id="ENOG502Z9TM">
    <property type="taxonomic scope" value="Bacteria"/>
</dbReference>
<evidence type="ECO:0000313" key="3">
    <source>
        <dbReference type="Proteomes" id="UP000006431"/>
    </source>
</evidence>
<reference evidence="2 3" key="1">
    <citation type="journal article" date="2012" name="Proc. Natl. Acad. Sci. U.S.A.">
        <title>Genome and physiology of a model Epsilonproteobacterium responsible for sulfide detoxification in marine oxygen depletion zones.</title>
        <authorList>
            <person name="Grote J."/>
            <person name="Schott T."/>
            <person name="Bruckner C.G."/>
            <person name="Glockner F.O."/>
            <person name="Jost G."/>
            <person name="Teeling H."/>
            <person name="Labrenz M."/>
            <person name="Jurgens K."/>
        </authorList>
    </citation>
    <scope>NUCLEOTIDE SEQUENCE [LARGE SCALE GENOMIC DNA]</scope>
    <source>
        <strain evidence="2 3">GD1</strain>
    </source>
</reference>
<sequence>MILTPEVLAIFILNALFAFFGIIAFILSVKIYFGWDLNSVSKKQYKLEKLSYLGATIIKYIFIIKVPLFLFFVFTLDKISNVLTGAMCGAGVVDATDTGTALFVLKIINLYIFAYWIVLHNEDMKHENQPFVKQKFGIFILAFFLFMAELIIEGIMFGSIEIDKMVSCCGTLYSSSSTSAISSIFALDTTFLLSLFYGIFLLIIFFYFIKNRYLFAISNAFFTIISLVTLIVFFGTYIYELPSHHCPFCYLQSDYYFVGYLIYTLLFLGTFYGLVVGFIESSKEDRDKSYKKSVIFNTLYVILLSSFVMIYFIKNGVWL</sequence>
<accession>H1FRK5</accession>
<evidence type="ECO:0000313" key="2">
    <source>
        <dbReference type="EMBL" id="EHP28558.1"/>
    </source>
</evidence>
<feature type="transmembrane region" description="Helical" evidence="1">
    <location>
        <begin position="6"/>
        <end position="29"/>
    </location>
</feature>
<dbReference type="PATRIC" id="fig|929558.5.peg.30"/>
<feature type="transmembrane region" description="Helical" evidence="1">
    <location>
        <begin position="100"/>
        <end position="118"/>
    </location>
</feature>
<keyword evidence="1" id="KW-0812">Transmembrane</keyword>
<proteinExistence type="predicted"/>